<dbReference type="PANTHER" id="PTHR11560">
    <property type="entry name" value="39S RIBOSOMAL PROTEIN L10, MITOCHONDRIAL"/>
    <property type="match status" value="1"/>
</dbReference>
<dbReference type="InterPro" id="IPR043141">
    <property type="entry name" value="Ribosomal_uL10-like_sf"/>
</dbReference>
<sequence length="193" mass="20100">MRDLRGGAGEHEANTMPSVLNTMLLRELTDTYKSADSLVVISMNGLSMNENEALRNQLAAEAGVRLRMVPNRLARRALAEVGLEFDRDVFAGANIGVMISDAEGAISAAKVVKGHGTTKAGKVAFRGGALEGNVLGADDAKAMAEVPDKDTLRAKILGCLIGPGQGLVRVIAANPSGLARVIQAHVDQGEGGE</sequence>
<dbReference type="CDD" id="cd05797">
    <property type="entry name" value="Ribosomal_L10"/>
    <property type="match status" value="1"/>
</dbReference>
<evidence type="ECO:0000313" key="7">
    <source>
        <dbReference type="EMBL" id="QDU85804.1"/>
    </source>
</evidence>
<dbReference type="GO" id="GO:1990904">
    <property type="term" value="C:ribonucleoprotein complex"/>
    <property type="evidence" value="ECO:0007669"/>
    <property type="project" value="UniProtKB-KW"/>
</dbReference>
<protein>
    <recommendedName>
        <fullName evidence="5">Large ribosomal subunit protein uL10</fullName>
    </recommendedName>
    <alternativeName>
        <fullName evidence="6">50S ribosomal protein L10</fullName>
    </alternativeName>
</protein>
<dbReference type="NCBIfam" id="NF000955">
    <property type="entry name" value="PRK00099.1-1"/>
    <property type="match status" value="1"/>
</dbReference>
<keyword evidence="8" id="KW-1185">Reference proteome</keyword>
<proteinExistence type="inferred from homology"/>
<name>A0A518D2W8_9BACT</name>
<dbReference type="GO" id="GO:0005840">
    <property type="term" value="C:ribosome"/>
    <property type="evidence" value="ECO:0007669"/>
    <property type="project" value="UniProtKB-KW"/>
</dbReference>
<comment type="function">
    <text evidence="1">Forms part of the ribosomal stalk, playing a central role in the interaction of the ribosome with GTP-bound translation factors.</text>
</comment>
<evidence type="ECO:0000256" key="2">
    <source>
        <dbReference type="ARBA" id="ARBA00008889"/>
    </source>
</evidence>
<evidence type="ECO:0000256" key="1">
    <source>
        <dbReference type="ARBA" id="ARBA00002633"/>
    </source>
</evidence>
<accession>A0A518D2W8</accession>
<evidence type="ECO:0000256" key="6">
    <source>
        <dbReference type="ARBA" id="ARBA00035502"/>
    </source>
</evidence>
<dbReference type="InterPro" id="IPR001790">
    <property type="entry name" value="Ribosomal_uL10"/>
</dbReference>
<dbReference type="InterPro" id="IPR047865">
    <property type="entry name" value="Ribosomal_uL10_bac_type"/>
</dbReference>
<evidence type="ECO:0000313" key="8">
    <source>
        <dbReference type="Proteomes" id="UP000319342"/>
    </source>
</evidence>
<keyword evidence="4" id="KW-0687">Ribonucleoprotein</keyword>
<dbReference type="EMBL" id="CP036290">
    <property type="protein sequence ID" value="QDU85804.1"/>
    <property type="molecule type" value="Genomic_DNA"/>
</dbReference>
<dbReference type="Gene3D" id="6.10.250.290">
    <property type="match status" value="1"/>
</dbReference>
<dbReference type="Gene3D" id="3.30.70.1730">
    <property type="match status" value="1"/>
</dbReference>
<dbReference type="AlphaFoldDB" id="A0A518D2W8"/>
<reference evidence="7 8" key="1">
    <citation type="submission" date="2019-02" db="EMBL/GenBank/DDBJ databases">
        <title>Deep-cultivation of Planctomycetes and their phenomic and genomic characterization uncovers novel biology.</title>
        <authorList>
            <person name="Wiegand S."/>
            <person name="Jogler M."/>
            <person name="Boedeker C."/>
            <person name="Pinto D."/>
            <person name="Vollmers J."/>
            <person name="Rivas-Marin E."/>
            <person name="Kohn T."/>
            <person name="Peeters S.H."/>
            <person name="Heuer A."/>
            <person name="Rast P."/>
            <person name="Oberbeckmann S."/>
            <person name="Bunk B."/>
            <person name="Jeske O."/>
            <person name="Meyerdierks A."/>
            <person name="Storesund J.E."/>
            <person name="Kallscheuer N."/>
            <person name="Luecker S."/>
            <person name="Lage O.M."/>
            <person name="Pohl T."/>
            <person name="Merkel B.J."/>
            <person name="Hornburger P."/>
            <person name="Mueller R.-W."/>
            <person name="Bruemmer F."/>
            <person name="Labrenz M."/>
            <person name="Spormann A.M."/>
            <person name="Op den Camp H."/>
            <person name="Overmann J."/>
            <person name="Amann R."/>
            <person name="Jetten M.S.M."/>
            <person name="Mascher T."/>
            <person name="Medema M.H."/>
            <person name="Devos D.P."/>
            <person name="Kaster A.-K."/>
            <person name="Ovreas L."/>
            <person name="Rohde M."/>
            <person name="Galperin M.Y."/>
            <person name="Jogler C."/>
        </authorList>
    </citation>
    <scope>NUCLEOTIDE SEQUENCE [LARGE SCALE GENOMIC DNA]</scope>
    <source>
        <strain evidence="7 8">Pla163</strain>
    </source>
</reference>
<dbReference type="SUPFAM" id="SSF160369">
    <property type="entry name" value="Ribosomal protein L10-like"/>
    <property type="match status" value="1"/>
</dbReference>
<evidence type="ECO:0000256" key="3">
    <source>
        <dbReference type="ARBA" id="ARBA00022980"/>
    </source>
</evidence>
<comment type="similarity">
    <text evidence="2">Belongs to the universal ribosomal protein uL10 family.</text>
</comment>
<organism evidence="7 8">
    <name type="scientific">Rohdeia mirabilis</name>
    <dbReference type="NCBI Taxonomy" id="2528008"/>
    <lineage>
        <taxon>Bacteria</taxon>
        <taxon>Pseudomonadati</taxon>
        <taxon>Planctomycetota</taxon>
        <taxon>Planctomycetia</taxon>
        <taxon>Planctomycetia incertae sedis</taxon>
        <taxon>Rohdeia</taxon>
    </lineage>
</organism>
<dbReference type="Proteomes" id="UP000319342">
    <property type="component" value="Chromosome"/>
</dbReference>
<keyword evidence="3 7" id="KW-0689">Ribosomal protein</keyword>
<dbReference type="OrthoDB" id="278380at2"/>
<evidence type="ECO:0000256" key="5">
    <source>
        <dbReference type="ARBA" id="ARBA00035202"/>
    </source>
</evidence>
<gene>
    <name evidence="7" type="primary">rplJ</name>
    <name evidence="7" type="ORF">Pla163_29410</name>
</gene>
<dbReference type="Pfam" id="PF00466">
    <property type="entry name" value="Ribosomal_L10"/>
    <property type="match status" value="1"/>
</dbReference>
<evidence type="ECO:0000256" key="4">
    <source>
        <dbReference type="ARBA" id="ARBA00023274"/>
    </source>
</evidence>